<dbReference type="PROSITE" id="PS51295">
    <property type="entry name" value="CRM"/>
    <property type="match status" value="1"/>
</dbReference>
<comment type="caution">
    <text evidence="4">The sequence shown here is derived from an EMBL/GenBank/DDBJ whole genome shotgun (WGS) entry which is preliminary data.</text>
</comment>
<gene>
    <name evidence="4" type="ORF">B0H99_103372</name>
</gene>
<keyword evidence="1 2" id="KW-0694">RNA-binding</keyword>
<dbReference type="GO" id="GO:0003723">
    <property type="term" value="F:RNA binding"/>
    <property type="evidence" value="ECO:0007669"/>
    <property type="project" value="UniProtKB-UniRule"/>
</dbReference>
<accession>A0A2P8H4S7</accession>
<evidence type="ECO:0000256" key="1">
    <source>
        <dbReference type="ARBA" id="ARBA00022884"/>
    </source>
</evidence>
<dbReference type="InterPro" id="IPR017924">
    <property type="entry name" value="RNA-binding_YhbY"/>
</dbReference>
<name>A0A2P8H4S7_9BACL</name>
<feature type="domain" description="CRM" evidence="3">
    <location>
        <begin position="1"/>
        <end position="96"/>
    </location>
</feature>
<dbReference type="InterPro" id="IPR001890">
    <property type="entry name" value="RNA-binding_CRM"/>
</dbReference>
<evidence type="ECO:0000313" key="4">
    <source>
        <dbReference type="EMBL" id="PSL41236.1"/>
    </source>
</evidence>
<dbReference type="Proteomes" id="UP000242682">
    <property type="component" value="Unassembled WGS sequence"/>
</dbReference>
<dbReference type="PANTHER" id="PTHR40065:SF3">
    <property type="entry name" value="RNA-BINDING PROTEIN YHBY"/>
    <property type="match status" value="1"/>
</dbReference>
<proteinExistence type="predicted"/>
<dbReference type="InterPro" id="IPR035920">
    <property type="entry name" value="YhbY-like_sf"/>
</dbReference>
<reference evidence="4 5" key="1">
    <citation type="submission" date="2018-03" db="EMBL/GenBank/DDBJ databases">
        <title>Genomic Encyclopedia of Type Strains, Phase III (KMG-III): the genomes of soil and plant-associated and newly described type strains.</title>
        <authorList>
            <person name="Whitman W."/>
        </authorList>
    </citation>
    <scope>NUCLEOTIDE SEQUENCE [LARGE SCALE GENOMIC DNA]</scope>
    <source>
        <strain evidence="4 5">CGMCC 1.12259</strain>
    </source>
</reference>
<dbReference type="Pfam" id="PF01985">
    <property type="entry name" value="CRS1_YhbY"/>
    <property type="match status" value="1"/>
</dbReference>
<dbReference type="PANTHER" id="PTHR40065">
    <property type="entry name" value="RNA-BINDING PROTEIN YHBY"/>
    <property type="match status" value="1"/>
</dbReference>
<sequence>MLTSKQKSFLRSEAHHIDPIFQVGKGGVSGTMLRQIEEALEKRELIKISILQNNEDDKNEVAKALAEGTYAELVQLIGHTVILYKPSVNHKRIELPRTK</sequence>
<evidence type="ECO:0000256" key="2">
    <source>
        <dbReference type="PROSITE-ProRule" id="PRU00626"/>
    </source>
</evidence>
<dbReference type="NCBIfam" id="TIGR00253">
    <property type="entry name" value="RNA_bind_YhbY"/>
    <property type="match status" value="1"/>
</dbReference>
<dbReference type="SUPFAM" id="SSF75471">
    <property type="entry name" value="YhbY-like"/>
    <property type="match status" value="1"/>
</dbReference>
<dbReference type="RefSeq" id="WP_106532732.1">
    <property type="nucleotide sequence ID" value="NZ_PYAT01000003.1"/>
</dbReference>
<dbReference type="SMART" id="SM01103">
    <property type="entry name" value="CRS1_YhbY"/>
    <property type="match status" value="1"/>
</dbReference>
<dbReference type="Gene3D" id="3.30.110.60">
    <property type="entry name" value="YhbY-like"/>
    <property type="match status" value="1"/>
</dbReference>
<evidence type="ECO:0000259" key="3">
    <source>
        <dbReference type="PROSITE" id="PS51295"/>
    </source>
</evidence>
<dbReference type="OrthoDB" id="9797519at2"/>
<dbReference type="AlphaFoldDB" id="A0A2P8H4S7"/>
<protein>
    <submittedName>
        <fullName evidence="4">RNA-binding protein</fullName>
    </submittedName>
</protein>
<dbReference type="EMBL" id="PYAT01000003">
    <property type="protein sequence ID" value="PSL41236.1"/>
    <property type="molecule type" value="Genomic_DNA"/>
</dbReference>
<organism evidence="4 5">
    <name type="scientific">Planomicrobium soli</name>
    <dbReference type="NCBI Taxonomy" id="1176648"/>
    <lineage>
        <taxon>Bacteria</taxon>
        <taxon>Bacillati</taxon>
        <taxon>Bacillota</taxon>
        <taxon>Bacilli</taxon>
        <taxon>Bacillales</taxon>
        <taxon>Caryophanaceae</taxon>
        <taxon>Planomicrobium</taxon>
    </lineage>
</organism>
<dbReference type="InterPro" id="IPR051925">
    <property type="entry name" value="RNA-binding_domain"/>
</dbReference>
<evidence type="ECO:0000313" key="5">
    <source>
        <dbReference type="Proteomes" id="UP000242682"/>
    </source>
</evidence>
<keyword evidence="5" id="KW-1185">Reference proteome</keyword>